<sequence length="186" mass="21329">MNSSTITFNSEVTEKDMIELTKHAPFLKLGAILCFVGYSLFDIIFCIYNGGLDPNNPNQWNILGWGTFLFAFTTSMVYFGYKRLPYTRGKKAFKKFKKMGSIETKIVFHKDSNVFTAGRSSHTITPDKNMQVVKTKERYLFYFGKGLYSPSFCISATSQTEVVKVEKIMNHLSNTYPQIKVETKEQ</sequence>
<organism evidence="2 3">
    <name type="scientific">Rossellomorea marisflavi</name>
    <dbReference type="NCBI Taxonomy" id="189381"/>
    <lineage>
        <taxon>Bacteria</taxon>
        <taxon>Bacillati</taxon>
        <taxon>Bacillota</taxon>
        <taxon>Bacilli</taxon>
        <taxon>Bacillales</taxon>
        <taxon>Bacillaceae</taxon>
        <taxon>Rossellomorea</taxon>
    </lineage>
</organism>
<dbReference type="PATRIC" id="fig|189381.12.peg.3653"/>
<name>A0A0M0G0T7_9BACI</name>
<dbReference type="EMBL" id="LGUE01000008">
    <property type="protein sequence ID" value="KON83217.1"/>
    <property type="molecule type" value="Genomic_DNA"/>
</dbReference>
<evidence type="ECO:0000256" key="1">
    <source>
        <dbReference type="SAM" id="Phobius"/>
    </source>
</evidence>
<comment type="caution">
    <text evidence="2">The sequence shown here is derived from an EMBL/GenBank/DDBJ whole genome shotgun (WGS) entry which is preliminary data.</text>
</comment>
<evidence type="ECO:0000313" key="2">
    <source>
        <dbReference type="EMBL" id="KON83217.1"/>
    </source>
</evidence>
<evidence type="ECO:0008006" key="4">
    <source>
        <dbReference type="Google" id="ProtNLM"/>
    </source>
</evidence>
<feature type="transmembrane region" description="Helical" evidence="1">
    <location>
        <begin position="26"/>
        <end position="50"/>
    </location>
</feature>
<accession>A0A0M0G0T7</accession>
<protein>
    <recommendedName>
        <fullName evidence="4">YcxB-like protein domain-containing protein</fullName>
    </recommendedName>
</protein>
<keyword evidence="1" id="KW-0472">Membrane</keyword>
<keyword evidence="1" id="KW-1133">Transmembrane helix</keyword>
<feature type="transmembrane region" description="Helical" evidence="1">
    <location>
        <begin position="62"/>
        <end position="81"/>
    </location>
</feature>
<evidence type="ECO:0000313" key="3">
    <source>
        <dbReference type="Proteomes" id="UP000037405"/>
    </source>
</evidence>
<keyword evidence="1" id="KW-0812">Transmembrane</keyword>
<dbReference type="AlphaFoldDB" id="A0A0M0G0T7"/>
<reference evidence="3" key="1">
    <citation type="submission" date="2015-07" db="EMBL/GenBank/DDBJ databases">
        <title>Fjat-14235 jcm11544.</title>
        <authorList>
            <person name="Liu B."/>
            <person name="Wang J."/>
            <person name="Zhu Y."/>
            <person name="Liu G."/>
            <person name="Chen Q."/>
            <person name="Chen Z."/>
            <person name="Lan J."/>
            <person name="Che J."/>
            <person name="Ge C."/>
            <person name="Shi H."/>
            <person name="Pan Z."/>
            <person name="Liu X."/>
        </authorList>
    </citation>
    <scope>NUCLEOTIDE SEQUENCE [LARGE SCALE GENOMIC DNA]</scope>
    <source>
        <strain evidence="3">JCM 11544</strain>
    </source>
</reference>
<keyword evidence="3" id="KW-1185">Reference proteome</keyword>
<proteinExistence type="predicted"/>
<dbReference type="Proteomes" id="UP000037405">
    <property type="component" value="Unassembled WGS sequence"/>
</dbReference>
<gene>
    <name evidence="2" type="ORF">AF331_20565</name>
</gene>